<gene>
    <name evidence="2" type="ORF">SLEP1_g7643</name>
</gene>
<feature type="compositionally biased region" description="Pro residues" evidence="1">
    <location>
        <begin position="85"/>
        <end position="103"/>
    </location>
</feature>
<reference evidence="2 3" key="1">
    <citation type="journal article" date="2021" name="Commun. Biol.">
        <title>The genome of Shorea leprosula (Dipterocarpaceae) highlights the ecological relevance of drought in aseasonal tropical rainforests.</title>
        <authorList>
            <person name="Ng K.K.S."/>
            <person name="Kobayashi M.J."/>
            <person name="Fawcett J.A."/>
            <person name="Hatakeyama M."/>
            <person name="Paape T."/>
            <person name="Ng C.H."/>
            <person name="Ang C.C."/>
            <person name="Tnah L.H."/>
            <person name="Lee C.T."/>
            <person name="Nishiyama T."/>
            <person name="Sese J."/>
            <person name="O'Brien M.J."/>
            <person name="Copetti D."/>
            <person name="Mohd Noor M.I."/>
            <person name="Ong R.C."/>
            <person name="Putra M."/>
            <person name="Sireger I.Z."/>
            <person name="Indrioko S."/>
            <person name="Kosugi Y."/>
            <person name="Izuno A."/>
            <person name="Isagi Y."/>
            <person name="Lee S.L."/>
            <person name="Shimizu K.K."/>
        </authorList>
    </citation>
    <scope>NUCLEOTIDE SEQUENCE [LARGE SCALE GENOMIC DNA]</scope>
    <source>
        <strain evidence="2">214</strain>
    </source>
</reference>
<feature type="region of interest" description="Disordered" evidence="1">
    <location>
        <begin position="39"/>
        <end position="103"/>
    </location>
</feature>
<name>A0AAV5HZ99_9ROSI</name>
<sequence length="103" mass="11567">MSADFRPQIKLRWEDDADGLAVFPPQFDFEFVAVEEEGAEVEEDEVEARVEGAGVDDNQPIPEVEIHPVPSDEEEPPLPDEQQPTQPPRPAEQEPVEPPLPEE</sequence>
<dbReference type="Proteomes" id="UP001054252">
    <property type="component" value="Unassembled WGS sequence"/>
</dbReference>
<proteinExistence type="predicted"/>
<comment type="caution">
    <text evidence="2">The sequence shown here is derived from an EMBL/GenBank/DDBJ whole genome shotgun (WGS) entry which is preliminary data.</text>
</comment>
<protein>
    <submittedName>
        <fullName evidence="2">Uncharacterized protein</fullName>
    </submittedName>
</protein>
<evidence type="ECO:0000313" key="2">
    <source>
        <dbReference type="EMBL" id="GKU94113.1"/>
    </source>
</evidence>
<dbReference type="AlphaFoldDB" id="A0AAV5HZ99"/>
<evidence type="ECO:0000313" key="3">
    <source>
        <dbReference type="Proteomes" id="UP001054252"/>
    </source>
</evidence>
<dbReference type="EMBL" id="BPVZ01000007">
    <property type="protein sequence ID" value="GKU94113.1"/>
    <property type="molecule type" value="Genomic_DNA"/>
</dbReference>
<organism evidence="2 3">
    <name type="scientific">Rubroshorea leprosula</name>
    <dbReference type="NCBI Taxonomy" id="152421"/>
    <lineage>
        <taxon>Eukaryota</taxon>
        <taxon>Viridiplantae</taxon>
        <taxon>Streptophyta</taxon>
        <taxon>Embryophyta</taxon>
        <taxon>Tracheophyta</taxon>
        <taxon>Spermatophyta</taxon>
        <taxon>Magnoliopsida</taxon>
        <taxon>eudicotyledons</taxon>
        <taxon>Gunneridae</taxon>
        <taxon>Pentapetalae</taxon>
        <taxon>rosids</taxon>
        <taxon>malvids</taxon>
        <taxon>Malvales</taxon>
        <taxon>Dipterocarpaceae</taxon>
        <taxon>Rubroshorea</taxon>
    </lineage>
</organism>
<evidence type="ECO:0000256" key="1">
    <source>
        <dbReference type="SAM" id="MobiDB-lite"/>
    </source>
</evidence>
<keyword evidence="3" id="KW-1185">Reference proteome</keyword>
<accession>A0AAV5HZ99</accession>